<name>A0A914CVM7_9BILA</name>
<evidence type="ECO:0000256" key="1">
    <source>
        <dbReference type="SAM" id="MobiDB-lite"/>
    </source>
</evidence>
<protein>
    <submittedName>
        <fullName evidence="3">DDE Tnp4 domain-containing protein</fullName>
    </submittedName>
</protein>
<feature type="region of interest" description="Disordered" evidence="1">
    <location>
        <begin position="96"/>
        <end position="117"/>
    </location>
</feature>
<proteinExistence type="predicted"/>
<dbReference type="WBParaSite" id="ACRNAN_scaffold14294.g18973.t1">
    <property type="protein sequence ID" value="ACRNAN_scaffold14294.g18973.t1"/>
    <property type="gene ID" value="ACRNAN_scaffold14294.g18973"/>
</dbReference>
<accession>A0A914CVM7</accession>
<organism evidence="2 3">
    <name type="scientific">Acrobeloides nanus</name>
    <dbReference type="NCBI Taxonomy" id="290746"/>
    <lineage>
        <taxon>Eukaryota</taxon>
        <taxon>Metazoa</taxon>
        <taxon>Ecdysozoa</taxon>
        <taxon>Nematoda</taxon>
        <taxon>Chromadorea</taxon>
        <taxon>Rhabditida</taxon>
        <taxon>Tylenchina</taxon>
        <taxon>Cephalobomorpha</taxon>
        <taxon>Cephaloboidea</taxon>
        <taxon>Cephalobidae</taxon>
        <taxon>Acrobeloides</taxon>
    </lineage>
</organism>
<keyword evidence="2" id="KW-1185">Reference proteome</keyword>
<dbReference type="Proteomes" id="UP000887540">
    <property type="component" value="Unplaced"/>
</dbReference>
<sequence length="117" mass="13675">MFGRLKKKFSILLSEIRLSLEHAPQVIIACAILHNLAIQFRMNKYQNGVYIDPDIIQIDLEEEFTGLNRDVLVENYFLTYDRHQFDPVDEVEDNAINNPLVQSDEESEENAEYSQEL</sequence>
<evidence type="ECO:0000313" key="2">
    <source>
        <dbReference type="Proteomes" id="UP000887540"/>
    </source>
</evidence>
<evidence type="ECO:0000313" key="3">
    <source>
        <dbReference type="WBParaSite" id="ACRNAN_scaffold14294.g18973.t1"/>
    </source>
</evidence>
<reference evidence="3" key="1">
    <citation type="submission" date="2022-11" db="UniProtKB">
        <authorList>
            <consortium name="WormBaseParasite"/>
        </authorList>
    </citation>
    <scope>IDENTIFICATION</scope>
</reference>
<dbReference type="AlphaFoldDB" id="A0A914CVM7"/>